<dbReference type="InterPro" id="IPR023153">
    <property type="entry name" value="DarP_sf"/>
</dbReference>
<name>A0A0W0X0Y6_9GAMM</name>
<evidence type="ECO:0000256" key="2">
    <source>
        <dbReference type="ARBA" id="ARBA00022517"/>
    </source>
</evidence>
<comment type="caution">
    <text evidence="6">The sequence shown here is derived from an EMBL/GenBank/DDBJ whole genome shotgun (WGS) entry which is preliminary data.</text>
</comment>
<evidence type="ECO:0000256" key="5">
    <source>
        <dbReference type="HAMAP-Rule" id="MF_00765"/>
    </source>
</evidence>
<dbReference type="Gene3D" id="1.10.60.30">
    <property type="entry name" value="PSPTO4464-like domains"/>
    <property type="match status" value="2"/>
</dbReference>
<dbReference type="PANTHER" id="PTHR38101:SF1">
    <property type="entry name" value="UPF0307 PROTEIN YJGA"/>
    <property type="match status" value="1"/>
</dbReference>
<dbReference type="PATRIC" id="fig|29423.5.peg.2028"/>
<dbReference type="AlphaFoldDB" id="A0A0W0X0Y6"/>
<dbReference type="InterPro" id="IPR006839">
    <property type="entry name" value="DarP"/>
</dbReference>
<protein>
    <recommendedName>
        <fullName evidence="5">Dual-action ribosomal maturation protein DarP</fullName>
    </recommendedName>
    <alternativeName>
        <fullName evidence="5">Large ribosomal subunit assembly factor DarP</fullName>
    </alternativeName>
</protein>
<sequence>MDEPKSKSQKKREAVALQKIGVKFIELSMEKLNALPLPEELKRAIVDAKSIRSHGAIRRQSQLIGKLMRTADSEAILAAYEQLLAEENAQTAAFHQLEYWRERLIHEGREALTEFIENYPSADVQQLRQLIKKAVEEQKNEQHSGASKALFRYLRTCLS</sequence>
<keyword evidence="3 5" id="KW-0699">rRNA-binding</keyword>
<reference evidence="6 7" key="1">
    <citation type="submission" date="2015-11" db="EMBL/GenBank/DDBJ databases">
        <title>Genomic analysis of 38 Legionella species identifies large and diverse effector repertoires.</title>
        <authorList>
            <person name="Burstein D."/>
            <person name="Amaro F."/>
            <person name="Zusman T."/>
            <person name="Lifshitz Z."/>
            <person name="Cohen O."/>
            <person name="Gilbert J.A."/>
            <person name="Pupko T."/>
            <person name="Shuman H.A."/>
            <person name="Segal G."/>
        </authorList>
    </citation>
    <scope>NUCLEOTIDE SEQUENCE [LARGE SCALE GENOMIC DNA]</scope>
    <source>
        <strain evidence="6 7">Oak Ridge-10</strain>
    </source>
</reference>
<dbReference type="GO" id="GO:0019843">
    <property type="term" value="F:rRNA binding"/>
    <property type="evidence" value="ECO:0007669"/>
    <property type="project" value="UniProtKB-UniRule"/>
</dbReference>
<comment type="subcellular location">
    <subcellularLocation>
        <location evidence="5">Cytoplasm</location>
    </subcellularLocation>
    <text evidence="5">Associates with late stage pre-50S ribosomal subunits.</text>
</comment>
<dbReference type="EMBL" id="LNYP01000029">
    <property type="protein sequence ID" value="KTD38256.1"/>
    <property type="molecule type" value="Genomic_DNA"/>
</dbReference>
<dbReference type="PANTHER" id="PTHR38101">
    <property type="entry name" value="UPF0307 PROTEIN YJGA"/>
    <property type="match status" value="1"/>
</dbReference>
<dbReference type="Pfam" id="PF04751">
    <property type="entry name" value="DarP"/>
    <property type="match status" value="1"/>
</dbReference>
<evidence type="ECO:0000256" key="3">
    <source>
        <dbReference type="ARBA" id="ARBA00022730"/>
    </source>
</evidence>
<keyword evidence="1 5" id="KW-0963">Cytoplasm</keyword>
<dbReference type="GO" id="GO:0005829">
    <property type="term" value="C:cytosol"/>
    <property type="evidence" value="ECO:0007669"/>
    <property type="project" value="TreeGrafter"/>
</dbReference>
<evidence type="ECO:0000256" key="1">
    <source>
        <dbReference type="ARBA" id="ARBA00022490"/>
    </source>
</evidence>
<comment type="similarity">
    <text evidence="5">Belongs to the DarP family.</text>
</comment>
<dbReference type="CDD" id="cd16331">
    <property type="entry name" value="YjgA-like"/>
    <property type="match status" value="1"/>
</dbReference>
<comment type="function">
    <text evidence="5">Member of a network of 50S ribosomal subunit biogenesis factors which assembles along the 30S-50S interface, preventing incorrect 23S rRNA structures from forming. Promotes peptidyl transferase center (PTC) maturation.</text>
</comment>
<dbReference type="SUPFAM" id="SSF158710">
    <property type="entry name" value="PSPTO4464-like"/>
    <property type="match status" value="1"/>
</dbReference>
<accession>A0A0W0X0Y6</accession>
<dbReference type="HAMAP" id="MF_00765">
    <property type="entry name" value="DarP"/>
    <property type="match status" value="1"/>
</dbReference>
<evidence type="ECO:0000313" key="6">
    <source>
        <dbReference type="EMBL" id="KTD38256.1"/>
    </source>
</evidence>
<dbReference type="PIRSF" id="PIRSF016183">
    <property type="entry name" value="UCP016183"/>
    <property type="match status" value="1"/>
</dbReference>
<gene>
    <name evidence="5" type="primary">darP</name>
    <name evidence="6" type="ORF">Loak_1932</name>
</gene>
<dbReference type="NCBIfam" id="NF003593">
    <property type="entry name" value="PRK05255.1-1"/>
    <property type="match status" value="1"/>
</dbReference>
<organism evidence="6 7">
    <name type="scientific">Legionella oakridgensis</name>
    <dbReference type="NCBI Taxonomy" id="29423"/>
    <lineage>
        <taxon>Bacteria</taxon>
        <taxon>Pseudomonadati</taxon>
        <taxon>Pseudomonadota</taxon>
        <taxon>Gammaproteobacteria</taxon>
        <taxon>Legionellales</taxon>
        <taxon>Legionellaceae</taxon>
        <taxon>Legionella</taxon>
    </lineage>
</organism>
<dbReference type="RefSeq" id="WP_025384659.1">
    <property type="nucleotide sequence ID" value="NZ_LCUA01000003.1"/>
</dbReference>
<keyword evidence="2 5" id="KW-0690">Ribosome biogenesis</keyword>
<proteinExistence type="inferred from homology"/>
<dbReference type="GO" id="GO:1902626">
    <property type="term" value="P:assembly of large subunit precursor of preribosome"/>
    <property type="evidence" value="ECO:0007669"/>
    <property type="project" value="UniProtKB-UniRule"/>
</dbReference>
<evidence type="ECO:0000256" key="4">
    <source>
        <dbReference type="ARBA" id="ARBA00022884"/>
    </source>
</evidence>
<evidence type="ECO:0000313" key="7">
    <source>
        <dbReference type="Proteomes" id="UP000054858"/>
    </source>
</evidence>
<dbReference type="GO" id="GO:0043022">
    <property type="term" value="F:ribosome binding"/>
    <property type="evidence" value="ECO:0007669"/>
    <property type="project" value="UniProtKB-UniRule"/>
</dbReference>
<dbReference type="Proteomes" id="UP000054858">
    <property type="component" value="Unassembled WGS sequence"/>
</dbReference>
<keyword evidence="4 5" id="KW-0694">RNA-binding</keyword>